<organism evidence="2 3">
    <name type="scientific">Tistlia consotensis USBA 355</name>
    <dbReference type="NCBI Taxonomy" id="560819"/>
    <lineage>
        <taxon>Bacteria</taxon>
        <taxon>Pseudomonadati</taxon>
        <taxon>Pseudomonadota</taxon>
        <taxon>Alphaproteobacteria</taxon>
        <taxon>Rhodospirillales</taxon>
        <taxon>Rhodovibrionaceae</taxon>
        <taxon>Tistlia</taxon>
    </lineage>
</organism>
<dbReference type="PANTHER" id="PTHR33408">
    <property type="entry name" value="TRANSPOSASE"/>
    <property type="match status" value="1"/>
</dbReference>
<accession>A0A1Y6C7M3</accession>
<dbReference type="AlphaFoldDB" id="A0A1Y6C7M3"/>
<feature type="domain" description="Transposase IS4-like" evidence="1">
    <location>
        <begin position="14"/>
        <end position="172"/>
    </location>
</feature>
<reference evidence="2 3" key="1">
    <citation type="submission" date="2017-04" db="EMBL/GenBank/DDBJ databases">
        <authorList>
            <person name="Afonso C.L."/>
            <person name="Miller P.J."/>
            <person name="Scott M.A."/>
            <person name="Spackman E."/>
            <person name="Goraichik I."/>
            <person name="Dimitrov K.M."/>
            <person name="Suarez D.L."/>
            <person name="Swayne D.E."/>
        </authorList>
    </citation>
    <scope>NUCLEOTIDE SEQUENCE [LARGE SCALE GENOMIC DNA]</scope>
    <source>
        <strain evidence="2 3">USBA 355</strain>
    </source>
</reference>
<dbReference type="Proteomes" id="UP000192917">
    <property type="component" value="Unassembled WGS sequence"/>
</dbReference>
<proteinExistence type="predicted"/>
<dbReference type="InterPro" id="IPR002559">
    <property type="entry name" value="Transposase_11"/>
</dbReference>
<protein>
    <submittedName>
        <fullName evidence="2">Transposase DDE domain-containing protein</fullName>
    </submittedName>
</protein>
<evidence type="ECO:0000259" key="1">
    <source>
        <dbReference type="Pfam" id="PF01609"/>
    </source>
</evidence>
<feature type="non-terminal residue" evidence="2">
    <location>
        <position position="1"/>
    </location>
</feature>
<dbReference type="GO" id="GO:0006313">
    <property type="term" value="P:DNA transposition"/>
    <property type="evidence" value="ECO:0007669"/>
    <property type="project" value="InterPro"/>
</dbReference>
<name>A0A1Y6C7M3_9PROT</name>
<evidence type="ECO:0000313" key="2">
    <source>
        <dbReference type="EMBL" id="SMF49064.1"/>
    </source>
</evidence>
<dbReference type="RefSeq" id="WP_143596278.1">
    <property type="nucleotide sequence ID" value="NZ_FWZX01000017.1"/>
</dbReference>
<dbReference type="GO" id="GO:0004803">
    <property type="term" value="F:transposase activity"/>
    <property type="evidence" value="ECO:0007669"/>
    <property type="project" value="InterPro"/>
</dbReference>
<dbReference type="Pfam" id="PF01609">
    <property type="entry name" value="DDE_Tnp_1"/>
    <property type="match status" value="1"/>
</dbReference>
<evidence type="ECO:0000313" key="3">
    <source>
        <dbReference type="Proteomes" id="UP000192917"/>
    </source>
</evidence>
<gene>
    <name evidence="2" type="ORF">SAMN05428998_117136</name>
</gene>
<keyword evidence="3" id="KW-1185">Reference proteome</keyword>
<dbReference type="GO" id="GO:0003677">
    <property type="term" value="F:DNA binding"/>
    <property type="evidence" value="ECO:0007669"/>
    <property type="project" value="InterPro"/>
</dbReference>
<sequence length="181" mass="20088">TDPDSRILKTREGFVQGYNGQIAVDGHRQVIVAQRLTTNAADYAGLVPLVDQAQRLCRRKPRAISADAGFCNEDNLAALAERGIQGYLMPGRARHGRAGDTGARRIAPGSRMAAMDAKLRRAGRRSRYRLRKQVVEPVFGQIKAARGFRQFLLRGYAKVRHEWALVCTVHNLAKLLIARTA</sequence>
<dbReference type="EMBL" id="FWZX01000017">
    <property type="protein sequence ID" value="SMF49064.1"/>
    <property type="molecule type" value="Genomic_DNA"/>
</dbReference>